<name>A0ABX0VR15_9ENTR</name>
<dbReference type="EC" id="2.3.1.222" evidence="4 12"/>
<comment type="subcellular location">
    <subcellularLocation>
        <location evidence="10">Bacterial microcompartment</location>
    </subcellularLocation>
</comment>
<sequence>MMDIILREKVVEQLGFATADIPVGVSNRHVHLSQPDVEALFGAGYALTPLKPLLQPGQFAAEECVTVVGPKGSLSRVRVLGPTRLVTQLEVSRADCFTLGIKAPLRESGALDNTGDALLIGPAGHVELRSQVICAWRHIHMSPQDARRYAVSNGQRVRVSCNGERRVIFDAVIVRVRDDFALEFHIDTEEANAAGLRNGALVTLLR</sequence>
<dbReference type="RefSeq" id="WP_167613498.1">
    <property type="nucleotide sequence ID" value="NZ_SOYS01000008.1"/>
</dbReference>
<keyword evidence="6 12" id="KW-0808">Transferase</keyword>
<dbReference type="Proteomes" id="UP000697927">
    <property type="component" value="Unassembled WGS sequence"/>
</dbReference>
<evidence type="ECO:0000256" key="1">
    <source>
        <dbReference type="ARBA" id="ARBA00001947"/>
    </source>
</evidence>
<evidence type="ECO:0000256" key="9">
    <source>
        <dbReference type="ARBA" id="ARBA00023315"/>
    </source>
</evidence>
<comment type="function">
    <text evidence="12">Involved in 1,2-propanediol (1,2-PD) degradation by catalyzing the conversion of propanoyl-CoA to propanoyl-phosphate.</text>
</comment>
<evidence type="ECO:0000256" key="8">
    <source>
        <dbReference type="ARBA" id="ARBA00022833"/>
    </source>
</evidence>
<keyword evidence="7" id="KW-0479">Metal-binding</keyword>
<evidence type="ECO:0000256" key="7">
    <source>
        <dbReference type="ARBA" id="ARBA00022723"/>
    </source>
</evidence>
<organism evidence="13 14">
    <name type="scientific">Cedecea colo</name>
    <dbReference type="NCBI Taxonomy" id="2552946"/>
    <lineage>
        <taxon>Bacteria</taxon>
        <taxon>Pseudomonadati</taxon>
        <taxon>Pseudomonadota</taxon>
        <taxon>Gammaproteobacteria</taxon>
        <taxon>Enterobacterales</taxon>
        <taxon>Enterobacteriaceae</taxon>
        <taxon>Cedecea</taxon>
    </lineage>
</organism>
<keyword evidence="14" id="KW-1185">Reference proteome</keyword>
<evidence type="ECO:0000256" key="10">
    <source>
        <dbReference type="ARBA" id="ARBA00024322"/>
    </source>
</evidence>
<accession>A0ABX0VR15</accession>
<comment type="caution">
    <text evidence="13">The sequence shown here is derived from an EMBL/GenBank/DDBJ whole genome shotgun (WGS) entry which is preliminary data.</text>
</comment>
<evidence type="ECO:0000256" key="2">
    <source>
        <dbReference type="ARBA" id="ARBA00004836"/>
    </source>
</evidence>
<evidence type="ECO:0000256" key="12">
    <source>
        <dbReference type="PIRNR" id="PIRNR010130"/>
    </source>
</evidence>
<dbReference type="NCBIfam" id="NF011652">
    <property type="entry name" value="PRK15070.1"/>
    <property type="match status" value="1"/>
</dbReference>
<comment type="pathway">
    <text evidence="2 12">Polyol metabolism; 1,2-propanediol degradation.</text>
</comment>
<comment type="similarity">
    <text evidence="3 12">Belongs to the PduL family.</text>
</comment>
<keyword evidence="8" id="KW-0862">Zinc</keyword>
<proteinExistence type="inferred from homology"/>
<dbReference type="GO" id="GO:0016746">
    <property type="term" value="F:acyltransferase activity"/>
    <property type="evidence" value="ECO:0007669"/>
    <property type="project" value="UniProtKB-KW"/>
</dbReference>
<comment type="cofactor">
    <cofactor evidence="1">
        <name>Zn(2+)</name>
        <dbReference type="ChEBI" id="CHEBI:29105"/>
    </cofactor>
</comment>
<reference evidence="13 14" key="1">
    <citation type="journal article" date="2020" name="Microorganisms">
        <title>Polyphasic Characterisation of Cedecea colo sp. nov., a New Enteric Bacterium Isolated from the Koala Hindgut.</title>
        <authorList>
            <person name="Boath J.M."/>
            <person name="Dakhal S."/>
            <person name="Van T.T.H."/>
            <person name="Moore R.J."/>
            <person name="Dekiwadia C."/>
            <person name="Macreadie I.G."/>
        </authorList>
    </citation>
    <scope>NUCLEOTIDE SEQUENCE [LARGE SCALE GENOMIC DNA]</scope>
    <source>
        <strain evidence="13 14">ZA</strain>
    </source>
</reference>
<dbReference type="PANTHER" id="PTHR39453:SF1">
    <property type="entry name" value="PHOSPHATE PROPANOYLTRANSFERASE"/>
    <property type="match status" value="1"/>
</dbReference>
<dbReference type="PANTHER" id="PTHR39453">
    <property type="entry name" value="PHOSPHATE PROPANOYLTRANSFERASE"/>
    <property type="match status" value="1"/>
</dbReference>
<dbReference type="Pfam" id="PF06130">
    <property type="entry name" value="PTAC"/>
    <property type="match status" value="1"/>
</dbReference>
<evidence type="ECO:0000256" key="11">
    <source>
        <dbReference type="ARBA" id="ARBA00024446"/>
    </source>
</evidence>
<gene>
    <name evidence="13" type="primary">pduL</name>
    <name evidence="13" type="ORF">E2L00_16505</name>
</gene>
<comment type="catalytic activity">
    <reaction evidence="12">
        <text>propanoyl-CoA + phosphate = propanoyl phosphate + CoA</text>
        <dbReference type="Rhea" id="RHEA:28046"/>
        <dbReference type="ChEBI" id="CHEBI:43474"/>
        <dbReference type="ChEBI" id="CHEBI:57287"/>
        <dbReference type="ChEBI" id="CHEBI:57392"/>
        <dbReference type="ChEBI" id="CHEBI:58933"/>
        <dbReference type="EC" id="2.3.1.222"/>
    </reaction>
</comment>
<dbReference type="InterPro" id="IPR008300">
    <property type="entry name" value="PTAC"/>
</dbReference>
<keyword evidence="11" id="KW-1283">Bacterial microcompartment</keyword>
<evidence type="ECO:0000256" key="3">
    <source>
        <dbReference type="ARBA" id="ARBA00007342"/>
    </source>
</evidence>
<evidence type="ECO:0000256" key="6">
    <source>
        <dbReference type="ARBA" id="ARBA00022679"/>
    </source>
</evidence>
<dbReference type="PIRSF" id="PIRSF010130">
    <property type="entry name" value="PduL"/>
    <property type="match status" value="1"/>
</dbReference>
<evidence type="ECO:0000256" key="5">
    <source>
        <dbReference type="ARBA" id="ARBA00020837"/>
    </source>
</evidence>
<keyword evidence="9 12" id="KW-0012">Acyltransferase</keyword>
<evidence type="ECO:0000256" key="4">
    <source>
        <dbReference type="ARBA" id="ARBA00012206"/>
    </source>
</evidence>
<evidence type="ECO:0000313" key="14">
    <source>
        <dbReference type="Proteomes" id="UP000697927"/>
    </source>
</evidence>
<protein>
    <recommendedName>
        <fullName evidence="5 12">Phosphate propanoyltransferase</fullName>
        <ecNumber evidence="4 12">2.3.1.222</ecNumber>
    </recommendedName>
</protein>
<evidence type="ECO:0000313" key="13">
    <source>
        <dbReference type="EMBL" id="NIY49064.1"/>
    </source>
</evidence>
<dbReference type="EMBL" id="SOYS01000008">
    <property type="protein sequence ID" value="NIY49064.1"/>
    <property type="molecule type" value="Genomic_DNA"/>
</dbReference>